<dbReference type="GO" id="GO:0032993">
    <property type="term" value="C:protein-DNA complex"/>
    <property type="evidence" value="ECO:0007669"/>
    <property type="project" value="TreeGrafter"/>
</dbReference>
<dbReference type="Gene3D" id="3.40.50.2300">
    <property type="match status" value="1"/>
</dbReference>
<dbReference type="InterPro" id="IPR001789">
    <property type="entry name" value="Sig_transdc_resp-reg_receiver"/>
</dbReference>
<keyword evidence="4" id="KW-0804">Transcription</keyword>
<reference evidence="10 14" key="1">
    <citation type="submission" date="2015-09" db="EMBL/GenBank/DDBJ databases">
        <authorList>
            <consortium name="Pathogen Informatics"/>
        </authorList>
    </citation>
    <scope>NUCLEOTIDE SEQUENCE [LARGE SCALE GENOMIC DNA]</scope>
    <source>
        <strain evidence="10 14">2789STDY5608850</strain>
    </source>
</reference>
<feature type="DNA-binding region" description="OmpR/PhoB-type" evidence="7">
    <location>
        <begin position="134"/>
        <end position="233"/>
    </location>
</feature>
<evidence type="ECO:0000313" key="11">
    <source>
        <dbReference type="EMBL" id="RGD69431.1"/>
    </source>
</evidence>
<dbReference type="Proteomes" id="UP000261023">
    <property type="component" value="Unassembled WGS sequence"/>
</dbReference>
<dbReference type="SMART" id="SM00862">
    <property type="entry name" value="Trans_reg_C"/>
    <property type="match status" value="1"/>
</dbReference>
<dbReference type="CDD" id="cd00383">
    <property type="entry name" value="trans_reg_C"/>
    <property type="match status" value="1"/>
</dbReference>
<dbReference type="InterPro" id="IPR016032">
    <property type="entry name" value="Sig_transdc_resp-reg_C-effctor"/>
</dbReference>
<evidence type="ECO:0000256" key="3">
    <source>
        <dbReference type="ARBA" id="ARBA00023125"/>
    </source>
</evidence>
<feature type="domain" description="OmpR/PhoB-type" evidence="9">
    <location>
        <begin position="134"/>
        <end position="233"/>
    </location>
</feature>
<evidence type="ECO:0000313" key="15">
    <source>
        <dbReference type="Proteomes" id="UP000261023"/>
    </source>
</evidence>
<feature type="modified residue" description="4-aspartylphosphate" evidence="6">
    <location>
        <position position="54"/>
    </location>
</feature>
<evidence type="ECO:0000313" key="14">
    <source>
        <dbReference type="Proteomes" id="UP000095651"/>
    </source>
</evidence>
<evidence type="ECO:0000256" key="6">
    <source>
        <dbReference type="PROSITE-ProRule" id="PRU00169"/>
    </source>
</evidence>
<dbReference type="GO" id="GO:0000156">
    <property type="term" value="F:phosphorelay response regulator activity"/>
    <property type="evidence" value="ECO:0007669"/>
    <property type="project" value="TreeGrafter"/>
</dbReference>
<gene>
    <name evidence="10" type="primary">kdpE_2</name>
    <name evidence="11" type="ORF">DWX31_17740</name>
    <name evidence="13" type="ORF">DXC39_16485</name>
    <name evidence="12" type="ORF">DXD79_23075</name>
    <name evidence="10" type="ORF">ERS852407_03888</name>
</gene>
<dbReference type="InterPro" id="IPR036388">
    <property type="entry name" value="WH-like_DNA-bd_sf"/>
</dbReference>
<dbReference type="PROSITE" id="PS51755">
    <property type="entry name" value="OMPR_PHOB"/>
    <property type="match status" value="1"/>
</dbReference>
<feature type="domain" description="Response regulatory" evidence="8">
    <location>
        <begin position="5"/>
        <end position="118"/>
    </location>
</feature>
<dbReference type="Proteomes" id="UP000261257">
    <property type="component" value="Unassembled WGS sequence"/>
</dbReference>
<dbReference type="SUPFAM" id="SSF46894">
    <property type="entry name" value="C-terminal effector domain of the bipartite response regulators"/>
    <property type="match status" value="1"/>
</dbReference>
<dbReference type="InterPro" id="IPR001867">
    <property type="entry name" value="OmpR/PhoB-type_DNA-bd"/>
</dbReference>
<dbReference type="GO" id="GO:0006355">
    <property type="term" value="P:regulation of DNA-templated transcription"/>
    <property type="evidence" value="ECO:0007669"/>
    <property type="project" value="InterPro"/>
</dbReference>
<evidence type="ECO:0000313" key="17">
    <source>
        <dbReference type="Proteomes" id="UP000263014"/>
    </source>
</evidence>
<evidence type="ECO:0000256" key="2">
    <source>
        <dbReference type="ARBA" id="ARBA00023015"/>
    </source>
</evidence>
<evidence type="ECO:0000256" key="1">
    <source>
        <dbReference type="ARBA" id="ARBA00018672"/>
    </source>
</evidence>
<dbReference type="SUPFAM" id="SSF52172">
    <property type="entry name" value="CheY-like"/>
    <property type="match status" value="1"/>
</dbReference>
<evidence type="ECO:0000256" key="4">
    <source>
        <dbReference type="ARBA" id="ARBA00023163"/>
    </source>
</evidence>
<protein>
    <recommendedName>
        <fullName evidence="1">Stage 0 sporulation protein A homolog</fullName>
    </recommendedName>
</protein>
<evidence type="ECO:0000256" key="7">
    <source>
        <dbReference type="PROSITE-ProRule" id="PRU01091"/>
    </source>
</evidence>
<dbReference type="Gene3D" id="1.10.10.10">
    <property type="entry name" value="Winged helix-like DNA-binding domain superfamily/Winged helix DNA-binding domain"/>
    <property type="match status" value="1"/>
</dbReference>
<evidence type="ECO:0000313" key="16">
    <source>
        <dbReference type="Proteomes" id="UP000261257"/>
    </source>
</evidence>
<keyword evidence="6" id="KW-0597">Phosphoprotein</keyword>
<dbReference type="AlphaFoldDB" id="A0A174HTG0"/>
<keyword evidence="3 7" id="KW-0238">DNA-binding</keyword>
<dbReference type="PANTHER" id="PTHR48111">
    <property type="entry name" value="REGULATOR OF RPOS"/>
    <property type="match status" value="1"/>
</dbReference>
<dbReference type="EMBL" id="QSSQ01000016">
    <property type="protein sequence ID" value="RGM03086.1"/>
    <property type="molecule type" value="Genomic_DNA"/>
</dbReference>
<dbReference type="Proteomes" id="UP000095651">
    <property type="component" value="Unassembled WGS sequence"/>
</dbReference>
<dbReference type="Proteomes" id="UP000263014">
    <property type="component" value="Unassembled WGS sequence"/>
</dbReference>
<dbReference type="EMBL" id="CYZE01000011">
    <property type="protein sequence ID" value="CUO76617.1"/>
    <property type="molecule type" value="Genomic_DNA"/>
</dbReference>
<evidence type="ECO:0000313" key="13">
    <source>
        <dbReference type="EMBL" id="RGM03086.1"/>
    </source>
</evidence>
<dbReference type="InterPro" id="IPR039420">
    <property type="entry name" value="WalR-like"/>
</dbReference>
<dbReference type="GO" id="GO:0000976">
    <property type="term" value="F:transcription cis-regulatory region binding"/>
    <property type="evidence" value="ECO:0007669"/>
    <property type="project" value="TreeGrafter"/>
</dbReference>
<evidence type="ECO:0000256" key="5">
    <source>
        <dbReference type="ARBA" id="ARBA00024867"/>
    </source>
</evidence>
<sequence length="236" mass="26504">MSKLTIVIIEDEKNILSFIEAALETHDYKVLTAVSGKEGLSLINACCPDMILLDLGLPDLDGIDIIKNVRSWSNIPIIVISARTQEQEKVAALDFGADDYITKPFGTSELLARIRTALRHGKPTVSTGDGTLVQPPYRSGDLVIDFDKRLVTLKDKEVHLTQIEYKLVSLLAEQSGKVLTYDYIISRIWGPFADSNNQILRVNMAHIRRKLEINPAEPQYIYTEIGVGYRMRESEN</sequence>
<organism evidence="10 14">
    <name type="scientific">Hungatella hathewayi</name>
    <dbReference type="NCBI Taxonomy" id="154046"/>
    <lineage>
        <taxon>Bacteria</taxon>
        <taxon>Bacillati</taxon>
        <taxon>Bacillota</taxon>
        <taxon>Clostridia</taxon>
        <taxon>Lachnospirales</taxon>
        <taxon>Lachnospiraceae</taxon>
        <taxon>Hungatella</taxon>
    </lineage>
</organism>
<evidence type="ECO:0000259" key="8">
    <source>
        <dbReference type="PROSITE" id="PS50110"/>
    </source>
</evidence>
<dbReference type="InterPro" id="IPR011006">
    <property type="entry name" value="CheY-like_superfamily"/>
</dbReference>
<evidence type="ECO:0000313" key="10">
    <source>
        <dbReference type="EMBL" id="CUO76617.1"/>
    </source>
</evidence>
<dbReference type="Pfam" id="PF00486">
    <property type="entry name" value="Trans_reg_C"/>
    <property type="match status" value="1"/>
</dbReference>
<dbReference type="Gene3D" id="6.10.250.690">
    <property type="match status" value="1"/>
</dbReference>
<dbReference type="EMBL" id="QSON01000013">
    <property type="protein sequence ID" value="RGI99487.1"/>
    <property type="molecule type" value="Genomic_DNA"/>
</dbReference>
<reference evidence="15 16" key="2">
    <citation type="submission" date="2018-08" db="EMBL/GenBank/DDBJ databases">
        <title>A genome reference for cultivated species of the human gut microbiota.</title>
        <authorList>
            <person name="Zou Y."/>
            <person name="Xue W."/>
            <person name="Luo G."/>
        </authorList>
    </citation>
    <scope>NUCLEOTIDE SEQUENCE [LARGE SCALE GENOMIC DNA]</scope>
    <source>
        <strain evidence="11 15">AF19-13AC</strain>
        <strain evidence="13 16">TF05-11AC</strain>
        <strain evidence="12 17">TM09-12</strain>
    </source>
</reference>
<dbReference type="RefSeq" id="WP_002605366.1">
    <property type="nucleotide sequence ID" value="NZ_CABIXC010000011.1"/>
</dbReference>
<accession>A0A174HTG0</accession>
<evidence type="ECO:0000259" key="9">
    <source>
        <dbReference type="PROSITE" id="PS51755"/>
    </source>
</evidence>
<dbReference type="Pfam" id="PF00072">
    <property type="entry name" value="Response_reg"/>
    <property type="match status" value="1"/>
</dbReference>
<comment type="function">
    <text evidence="5">May play the central regulatory role in sporulation. It may be an element of the effector pathway responsible for the activation of sporulation genes in response to nutritional stress. Spo0A may act in concert with spo0H (a sigma factor) to control the expression of some genes that are critical to the sporulation process.</text>
</comment>
<keyword evidence="2" id="KW-0805">Transcription regulation</keyword>
<dbReference type="OrthoDB" id="9802426at2"/>
<dbReference type="PROSITE" id="PS50110">
    <property type="entry name" value="RESPONSE_REGULATORY"/>
    <property type="match status" value="1"/>
</dbReference>
<dbReference type="PANTHER" id="PTHR48111:SF50">
    <property type="entry name" value="KDP OPERON TRANSCRIPTIONAL REGULATORY PROTEIN KDPE"/>
    <property type="match status" value="1"/>
</dbReference>
<dbReference type="GO" id="GO:0005829">
    <property type="term" value="C:cytosol"/>
    <property type="evidence" value="ECO:0007669"/>
    <property type="project" value="TreeGrafter"/>
</dbReference>
<dbReference type="EMBL" id="QTJW01000011">
    <property type="protein sequence ID" value="RGD69431.1"/>
    <property type="molecule type" value="Genomic_DNA"/>
</dbReference>
<dbReference type="SMART" id="SM00448">
    <property type="entry name" value="REC"/>
    <property type="match status" value="1"/>
</dbReference>
<evidence type="ECO:0000313" key="12">
    <source>
        <dbReference type="EMBL" id="RGI99487.1"/>
    </source>
</evidence>
<name>A0A174HTG0_9FIRM</name>
<proteinExistence type="predicted"/>